<accession>A0A4C1WXH8</accession>
<gene>
    <name evidence="2" type="ORF">EVAR_43834_1</name>
</gene>
<name>A0A4C1WXH8_EUMVA</name>
<comment type="caution">
    <text evidence="2">The sequence shown here is derived from an EMBL/GenBank/DDBJ whole genome shotgun (WGS) entry which is preliminary data.</text>
</comment>
<dbReference type="AlphaFoldDB" id="A0A4C1WXH8"/>
<sequence length="226" mass="26059">MDGKPWKNNGDKQKPTTKAKGSPKTNKKYTTPEECITSPDRLPQTPRLVVDMQRVDRLRSTASSDTCRNPSFGRTDTSMRRRSPNKLSERGDTQKILANFDAKRNYITREAYRKSRRRKKLGAPPSSGGKVTLRSESDETHALELEDFILTTSTKVKITDDGPDGFNSFYYEAWIDPTLTAVPMRAGDEEARRMIMDKLRGMMKRRVPNVRECIDCRRMDRMKVYR</sequence>
<evidence type="ECO:0000313" key="2">
    <source>
        <dbReference type="EMBL" id="GBP56071.1"/>
    </source>
</evidence>
<feature type="compositionally biased region" description="Basic and acidic residues" evidence="1">
    <location>
        <begin position="1"/>
        <end position="14"/>
    </location>
</feature>
<protein>
    <submittedName>
        <fullName evidence="2">Uncharacterized protein</fullName>
    </submittedName>
</protein>
<reference evidence="2 3" key="1">
    <citation type="journal article" date="2019" name="Commun. Biol.">
        <title>The bagworm genome reveals a unique fibroin gene that provides high tensile strength.</title>
        <authorList>
            <person name="Kono N."/>
            <person name="Nakamura H."/>
            <person name="Ohtoshi R."/>
            <person name="Tomita M."/>
            <person name="Numata K."/>
            <person name="Arakawa K."/>
        </authorList>
    </citation>
    <scope>NUCLEOTIDE SEQUENCE [LARGE SCALE GENOMIC DNA]</scope>
</reference>
<feature type="region of interest" description="Disordered" evidence="1">
    <location>
        <begin position="1"/>
        <end position="89"/>
    </location>
</feature>
<evidence type="ECO:0000313" key="3">
    <source>
        <dbReference type="Proteomes" id="UP000299102"/>
    </source>
</evidence>
<organism evidence="2 3">
    <name type="scientific">Eumeta variegata</name>
    <name type="common">Bagworm moth</name>
    <name type="synonym">Eumeta japonica</name>
    <dbReference type="NCBI Taxonomy" id="151549"/>
    <lineage>
        <taxon>Eukaryota</taxon>
        <taxon>Metazoa</taxon>
        <taxon>Ecdysozoa</taxon>
        <taxon>Arthropoda</taxon>
        <taxon>Hexapoda</taxon>
        <taxon>Insecta</taxon>
        <taxon>Pterygota</taxon>
        <taxon>Neoptera</taxon>
        <taxon>Endopterygota</taxon>
        <taxon>Lepidoptera</taxon>
        <taxon>Glossata</taxon>
        <taxon>Ditrysia</taxon>
        <taxon>Tineoidea</taxon>
        <taxon>Psychidae</taxon>
        <taxon>Oiketicinae</taxon>
        <taxon>Eumeta</taxon>
    </lineage>
</organism>
<feature type="compositionally biased region" description="Polar residues" evidence="1">
    <location>
        <begin position="60"/>
        <end position="76"/>
    </location>
</feature>
<dbReference type="EMBL" id="BGZK01000684">
    <property type="protein sequence ID" value="GBP56071.1"/>
    <property type="molecule type" value="Genomic_DNA"/>
</dbReference>
<keyword evidence="3" id="KW-1185">Reference proteome</keyword>
<evidence type="ECO:0000256" key="1">
    <source>
        <dbReference type="SAM" id="MobiDB-lite"/>
    </source>
</evidence>
<proteinExistence type="predicted"/>
<feature type="region of interest" description="Disordered" evidence="1">
    <location>
        <begin position="111"/>
        <end position="137"/>
    </location>
</feature>
<dbReference type="Proteomes" id="UP000299102">
    <property type="component" value="Unassembled WGS sequence"/>
</dbReference>